<keyword evidence="3" id="KW-1185">Reference proteome</keyword>
<dbReference type="InterPro" id="IPR050767">
    <property type="entry name" value="Sel1_AlgK"/>
</dbReference>
<evidence type="ECO:0000313" key="3">
    <source>
        <dbReference type="Proteomes" id="UP000326041"/>
    </source>
</evidence>
<keyword evidence="1" id="KW-0802">TPR repeat</keyword>
<evidence type="ECO:0000256" key="1">
    <source>
        <dbReference type="PROSITE-ProRule" id="PRU00339"/>
    </source>
</evidence>
<dbReference type="Proteomes" id="UP000326041">
    <property type="component" value="Chromosome"/>
</dbReference>
<dbReference type="EMBL" id="CP023697">
    <property type="protein sequence ID" value="QEV08743.1"/>
    <property type="molecule type" value="Genomic_DNA"/>
</dbReference>
<dbReference type="InterPro" id="IPR019734">
    <property type="entry name" value="TPR_rpt"/>
</dbReference>
<dbReference type="SMART" id="SM00028">
    <property type="entry name" value="TPR"/>
    <property type="match status" value="5"/>
</dbReference>
<organism evidence="2 3">
    <name type="scientific">Streptomyces prasinus</name>
    <dbReference type="NCBI Taxonomy" id="67345"/>
    <lineage>
        <taxon>Bacteria</taxon>
        <taxon>Bacillati</taxon>
        <taxon>Actinomycetota</taxon>
        <taxon>Actinomycetes</taxon>
        <taxon>Kitasatosporales</taxon>
        <taxon>Streptomycetaceae</taxon>
        <taxon>Streptomyces</taxon>
    </lineage>
</organism>
<accession>A0ABX6B345</accession>
<dbReference type="Gene3D" id="1.25.40.10">
    <property type="entry name" value="Tetratricopeptide repeat domain"/>
    <property type="match status" value="2"/>
</dbReference>
<dbReference type="SMART" id="SM00671">
    <property type="entry name" value="SEL1"/>
    <property type="match status" value="3"/>
</dbReference>
<dbReference type="PROSITE" id="PS50005">
    <property type="entry name" value="TPR"/>
    <property type="match status" value="1"/>
</dbReference>
<sequence length="969" mass="104730">MGDIFSDLKRVGALKRELLSGQPSDRQLARLAGVSHGTAGRWLEGAQLPQDRDGLIRVLGAIKAEAAARGVLNSLVDDASGETVAQLLDAGRWGSAFEAERERRAQESRADTERHQAREAMEREVIRARLTALSDPPRPVRAWSARRLGVHPAIPGHSVALGSGFVLPRYVSRPHDAELRTHLSAATTAGAAPCLVVLEGGSCTGKSRAAFEAVKAVVPDDFDLLFPADPAGLLEALAADALRPGSVLWLNEAQDFLAEPDGEAVAAALLRRLDRDGPLLVVATLWPDHRESLTATVPFGEQDSHRQARALLAQAHRVVVPRSFAGCLEAVRDAAQDDPALADAFRTGTDELTQVLAAGPDLVNHYENPSGQAGVHGRALMRAAMDAHRLGVTGPLPLALLEDAAAGYLDAADRAVGLDWFTHALAYARTDIKHTTRALQDVPRTSGMGVEPTVLRLADYLAQHGRRAHRADCPPHSFWEAAYRHLTRPDDLAALADEADKRLRKRWASRLWRRAAEQGSGWALSVCAQQLWSEDREAAEGLACEAASQGDFRGLYTLAFIPEHTRDFAEAERVSLLASAEGGTFGLRRLSESRLRAGDTVGAERNLRQAADAGDTEAMILLARSRAKAGAQNEAELLVNRAVEVNDTEGLAQLAALRMIEGDRNRAEKLAARVTRRGSTRAWNLLGDLVEERGDLEQARSLFRKAADHGDDTALSRLAWMAECVGEHDESVRLLEEALAVGHTDAVATVAVLRNETGDSEGAERLARWITEHGDHIGYLRLAEARQRAGNSAGAVSVLQTAVEAGSGQALVQLAELYEKAGDDESALPLLRRAAEAGHSDALLRLACLCVRTDHDEAEELAGQVADAGIPEVLSSLADRREEAGDHDAGERIRWRLVAEGYAEALIALANRQAREGNREEAVRLLVRAADFGDEMTAFSLGQVWEYGLEPDGSPSRPWTWAEEGHREP</sequence>
<evidence type="ECO:0000313" key="2">
    <source>
        <dbReference type="EMBL" id="QEV08743.1"/>
    </source>
</evidence>
<gene>
    <name evidence="2" type="ORF">CP972_26660</name>
</gene>
<reference evidence="2 3" key="1">
    <citation type="submission" date="2017-09" db="EMBL/GenBank/DDBJ databases">
        <authorList>
            <person name="Lee N."/>
            <person name="Cho B.-K."/>
        </authorList>
    </citation>
    <scope>NUCLEOTIDE SEQUENCE [LARGE SCALE GENOMIC DNA]</scope>
    <source>
        <strain evidence="2 3">ATCC 13879</strain>
    </source>
</reference>
<feature type="repeat" description="TPR" evidence="1">
    <location>
        <begin position="680"/>
        <end position="713"/>
    </location>
</feature>
<protein>
    <submittedName>
        <fullName evidence="2">Tetratricopeptide repeat protein</fullName>
    </submittedName>
</protein>
<dbReference type="InterPro" id="IPR011990">
    <property type="entry name" value="TPR-like_helical_dom_sf"/>
</dbReference>
<dbReference type="InterPro" id="IPR006597">
    <property type="entry name" value="Sel1-like"/>
</dbReference>
<dbReference type="PANTHER" id="PTHR11102">
    <property type="entry name" value="SEL-1-LIKE PROTEIN"/>
    <property type="match status" value="1"/>
</dbReference>
<dbReference type="SUPFAM" id="SSF81901">
    <property type="entry name" value="HCP-like"/>
    <property type="match status" value="4"/>
</dbReference>
<name>A0ABX6B345_9ACTN</name>
<dbReference type="Pfam" id="PF13176">
    <property type="entry name" value="TPR_7"/>
    <property type="match status" value="2"/>
</dbReference>
<proteinExistence type="predicted"/>
<dbReference type="PANTHER" id="PTHR11102:SF160">
    <property type="entry name" value="ERAD-ASSOCIATED E3 UBIQUITIN-PROTEIN LIGASE COMPONENT HRD3"/>
    <property type="match status" value="1"/>
</dbReference>